<evidence type="ECO:0000256" key="2">
    <source>
        <dbReference type="ARBA" id="ARBA00022801"/>
    </source>
</evidence>
<dbReference type="SFLD" id="SFLDS00003">
    <property type="entry name" value="Haloacid_Dehalogenase"/>
    <property type="match status" value="1"/>
</dbReference>
<comment type="caution">
    <text evidence="4">The sequence shown here is derived from an EMBL/GenBank/DDBJ whole genome shotgun (WGS) entry which is preliminary data.</text>
</comment>
<dbReference type="InterPro" id="IPR006439">
    <property type="entry name" value="HAD-SF_hydro_IA"/>
</dbReference>
<keyword evidence="5" id="KW-1185">Reference proteome</keyword>
<dbReference type="RefSeq" id="WP_344455002.1">
    <property type="nucleotide sequence ID" value="NZ_BAAATZ010000029.1"/>
</dbReference>
<dbReference type="Pfam" id="PF00702">
    <property type="entry name" value="Hydrolase"/>
    <property type="match status" value="1"/>
</dbReference>
<dbReference type="EMBL" id="BAAATZ010000029">
    <property type="protein sequence ID" value="GAA2734837.1"/>
    <property type="molecule type" value="Genomic_DNA"/>
</dbReference>
<evidence type="ECO:0000256" key="3">
    <source>
        <dbReference type="ARBA" id="ARBA00022842"/>
    </source>
</evidence>
<evidence type="ECO:0000256" key="1">
    <source>
        <dbReference type="ARBA" id="ARBA00001946"/>
    </source>
</evidence>
<organism evidence="4 5">
    <name type="scientific">Actinocorallia aurantiaca</name>
    <dbReference type="NCBI Taxonomy" id="46204"/>
    <lineage>
        <taxon>Bacteria</taxon>
        <taxon>Bacillati</taxon>
        <taxon>Actinomycetota</taxon>
        <taxon>Actinomycetes</taxon>
        <taxon>Streptosporangiales</taxon>
        <taxon>Thermomonosporaceae</taxon>
        <taxon>Actinocorallia</taxon>
    </lineage>
</organism>
<dbReference type="InterPro" id="IPR023214">
    <property type="entry name" value="HAD_sf"/>
</dbReference>
<dbReference type="Gene3D" id="3.40.50.1000">
    <property type="entry name" value="HAD superfamily/HAD-like"/>
    <property type="match status" value="1"/>
</dbReference>
<keyword evidence="3" id="KW-0460">Magnesium</keyword>
<dbReference type="InterPro" id="IPR036412">
    <property type="entry name" value="HAD-like_sf"/>
</dbReference>
<dbReference type="NCBIfam" id="TIGR01509">
    <property type="entry name" value="HAD-SF-IA-v3"/>
    <property type="match status" value="1"/>
</dbReference>
<name>A0ABP6H2R3_9ACTN</name>
<accession>A0ABP6H2R3</accession>
<comment type="cofactor">
    <cofactor evidence="1">
        <name>Mg(2+)</name>
        <dbReference type="ChEBI" id="CHEBI:18420"/>
    </cofactor>
</comment>
<proteinExistence type="predicted"/>
<dbReference type="PRINTS" id="PR00413">
    <property type="entry name" value="HADHALOGNASE"/>
</dbReference>
<dbReference type="SFLD" id="SFLDG01135">
    <property type="entry name" value="C1.5.6:_HAD__Beta-PGM__Phospha"/>
    <property type="match status" value="1"/>
</dbReference>
<keyword evidence="2 4" id="KW-0378">Hydrolase</keyword>
<gene>
    <name evidence="4" type="ORF">GCM10010439_58140</name>
</gene>
<evidence type="ECO:0000313" key="5">
    <source>
        <dbReference type="Proteomes" id="UP001501842"/>
    </source>
</evidence>
<evidence type="ECO:0000313" key="4">
    <source>
        <dbReference type="EMBL" id="GAA2734837.1"/>
    </source>
</evidence>
<sequence>MIEAVLWDVDDTLFDHSGAERIAALRYFAAQGLDTDETALRRWREITDEEYTRFTAGELTFAGQRRERVRRLLERELSDAEADAWFGRYLEVFEASWSAFPDVDGVFEVLAAPPYRHGILSNSTTAVQERKLTMLGLRHRFEFVVCSDDLGCSKPDPRAFLQACSALGLPPEHVAYVGDRLDLDALGAQAAGLTGIWLDRTGAGASVPEGIHRITGLAQLPGVLRG</sequence>
<dbReference type="Gene3D" id="1.20.120.1600">
    <property type="match status" value="1"/>
</dbReference>
<dbReference type="PANTHER" id="PTHR46470">
    <property type="entry name" value="N-ACYLNEURAMINATE-9-PHOSPHATASE"/>
    <property type="match status" value="1"/>
</dbReference>
<dbReference type="GO" id="GO:0016787">
    <property type="term" value="F:hydrolase activity"/>
    <property type="evidence" value="ECO:0007669"/>
    <property type="project" value="UniProtKB-KW"/>
</dbReference>
<dbReference type="InterPro" id="IPR051400">
    <property type="entry name" value="HAD-like_hydrolase"/>
</dbReference>
<dbReference type="SFLD" id="SFLDG01129">
    <property type="entry name" value="C1.5:_HAD__Beta-PGM__Phosphata"/>
    <property type="match status" value="1"/>
</dbReference>
<dbReference type="NCBIfam" id="TIGR01549">
    <property type="entry name" value="HAD-SF-IA-v1"/>
    <property type="match status" value="1"/>
</dbReference>
<dbReference type="PANTHER" id="PTHR46470:SF4">
    <property type="entry name" value="5-AMINO-6-(5-PHOSPHO-D-RIBITYLAMINO)URACIL PHOSPHATASE YIGB"/>
    <property type="match status" value="1"/>
</dbReference>
<reference evidence="5" key="1">
    <citation type="journal article" date="2019" name="Int. J. Syst. Evol. Microbiol.">
        <title>The Global Catalogue of Microorganisms (GCM) 10K type strain sequencing project: providing services to taxonomists for standard genome sequencing and annotation.</title>
        <authorList>
            <consortium name="The Broad Institute Genomics Platform"/>
            <consortium name="The Broad Institute Genome Sequencing Center for Infectious Disease"/>
            <person name="Wu L."/>
            <person name="Ma J."/>
        </authorList>
    </citation>
    <scope>NUCLEOTIDE SEQUENCE [LARGE SCALE GENOMIC DNA]</scope>
    <source>
        <strain evidence="5">JCM 8201</strain>
    </source>
</reference>
<dbReference type="SUPFAM" id="SSF56784">
    <property type="entry name" value="HAD-like"/>
    <property type="match status" value="1"/>
</dbReference>
<protein>
    <submittedName>
        <fullName evidence="4">HAD family hydrolase</fullName>
    </submittedName>
</protein>
<dbReference type="Proteomes" id="UP001501842">
    <property type="component" value="Unassembled WGS sequence"/>
</dbReference>